<proteinExistence type="predicted"/>
<feature type="non-terminal residue" evidence="1">
    <location>
        <position position="60"/>
    </location>
</feature>
<dbReference type="EMBL" id="REGN01002380">
    <property type="protein sequence ID" value="RNA28509.1"/>
    <property type="molecule type" value="Genomic_DNA"/>
</dbReference>
<protein>
    <submittedName>
        <fullName evidence="1">Uncharacterized protein</fullName>
    </submittedName>
</protein>
<keyword evidence="2" id="KW-1185">Reference proteome</keyword>
<reference evidence="1 2" key="1">
    <citation type="journal article" date="2018" name="Sci. Rep.">
        <title>Genomic signatures of local adaptation to the degree of environmental predictability in rotifers.</title>
        <authorList>
            <person name="Franch-Gras L."/>
            <person name="Hahn C."/>
            <person name="Garcia-Roger E.M."/>
            <person name="Carmona M.J."/>
            <person name="Serra M."/>
            <person name="Gomez A."/>
        </authorList>
    </citation>
    <scope>NUCLEOTIDE SEQUENCE [LARGE SCALE GENOMIC DNA]</scope>
    <source>
        <strain evidence="1">HYR1</strain>
    </source>
</reference>
<evidence type="ECO:0000313" key="1">
    <source>
        <dbReference type="EMBL" id="RNA28509.1"/>
    </source>
</evidence>
<comment type="caution">
    <text evidence="1">The sequence shown here is derived from an EMBL/GenBank/DDBJ whole genome shotgun (WGS) entry which is preliminary data.</text>
</comment>
<dbReference type="AlphaFoldDB" id="A0A3M7RYJ8"/>
<accession>A0A3M7RYJ8</accession>
<gene>
    <name evidence="1" type="ORF">BpHYR1_010340</name>
</gene>
<dbReference type="Proteomes" id="UP000276133">
    <property type="component" value="Unassembled WGS sequence"/>
</dbReference>
<organism evidence="1 2">
    <name type="scientific">Brachionus plicatilis</name>
    <name type="common">Marine rotifer</name>
    <name type="synonym">Brachionus muelleri</name>
    <dbReference type="NCBI Taxonomy" id="10195"/>
    <lineage>
        <taxon>Eukaryota</taxon>
        <taxon>Metazoa</taxon>
        <taxon>Spiralia</taxon>
        <taxon>Gnathifera</taxon>
        <taxon>Rotifera</taxon>
        <taxon>Eurotatoria</taxon>
        <taxon>Monogononta</taxon>
        <taxon>Pseudotrocha</taxon>
        <taxon>Ploima</taxon>
        <taxon>Brachionidae</taxon>
        <taxon>Brachionus</taxon>
    </lineage>
</organism>
<name>A0A3M7RYJ8_BRAPC</name>
<evidence type="ECO:0000313" key="2">
    <source>
        <dbReference type="Proteomes" id="UP000276133"/>
    </source>
</evidence>
<sequence length="60" mass="7040">MVLVPYRTKSRFGVCSWSSEQRSISSVQKDVWFLVDGLFKSHTELLFRQEKDKLSSTFSH</sequence>